<dbReference type="InterPro" id="IPR035979">
    <property type="entry name" value="RBD_domain_sf"/>
</dbReference>
<protein>
    <submittedName>
        <fullName evidence="2">Uncharacterized protein</fullName>
    </submittedName>
</protein>
<dbReference type="SUPFAM" id="SSF54928">
    <property type="entry name" value="RNA-binding domain, RBD"/>
    <property type="match status" value="1"/>
</dbReference>
<comment type="caution">
    <text evidence="2">The sequence shown here is derived from an EMBL/GenBank/DDBJ whole genome shotgun (WGS) entry which is preliminary data.</text>
</comment>
<dbReference type="GO" id="GO:0003676">
    <property type="term" value="F:nucleic acid binding"/>
    <property type="evidence" value="ECO:0007669"/>
    <property type="project" value="InterPro"/>
</dbReference>
<name>A0A6A2XKH7_HIBSY</name>
<dbReference type="CDD" id="cd00590">
    <property type="entry name" value="RRM_SF"/>
    <property type="match status" value="1"/>
</dbReference>
<gene>
    <name evidence="2" type="ORF">F3Y22_tig00111582pilonHSYRG01032</name>
</gene>
<organism evidence="2 3">
    <name type="scientific">Hibiscus syriacus</name>
    <name type="common">Rose of Sharon</name>
    <dbReference type="NCBI Taxonomy" id="106335"/>
    <lineage>
        <taxon>Eukaryota</taxon>
        <taxon>Viridiplantae</taxon>
        <taxon>Streptophyta</taxon>
        <taxon>Embryophyta</taxon>
        <taxon>Tracheophyta</taxon>
        <taxon>Spermatophyta</taxon>
        <taxon>Magnoliopsida</taxon>
        <taxon>eudicotyledons</taxon>
        <taxon>Gunneridae</taxon>
        <taxon>Pentapetalae</taxon>
        <taxon>rosids</taxon>
        <taxon>malvids</taxon>
        <taxon>Malvales</taxon>
        <taxon>Malvaceae</taxon>
        <taxon>Malvoideae</taxon>
        <taxon>Hibiscus</taxon>
    </lineage>
</organism>
<dbReference type="PANTHER" id="PTHR34427:SF5">
    <property type="entry name" value="DUF4283 DOMAIN-CONTAINING PROTEIN"/>
    <property type="match status" value="1"/>
</dbReference>
<proteinExistence type="predicted"/>
<evidence type="ECO:0000313" key="3">
    <source>
        <dbReference type="Proteomes" id="UP000436088"/>
    </source>
</evidence>
<keyword evidence="3" id="KW-1185">Reference proteome</keyword>
<sequence length="589" mass="66791">MNGTASAQSSEKASGKVDEIQTLFVQNIPPRFSKKEDTERAMQRLNGFWLFGYRLSVKEARFRAKNSSGDLNSPSNSNTAIRVPNDKSIAEEVSETQTRRRSRSIQGVIDDEVVRKLQKCLVGTMATVCSSTQVVDRLRAGGLGEVRIKFMGGRDFLLEFMDEELYTFMKEHNWSFLREVFLEVNPWTESYRASERVTWIKLIGVPLHCWNHNTFKRISELWGECLAMGENALQESSCEEMTILIATRRKELIDEVVDLEAGRDVFKIRVVEQNTSRSDTCSHKKEAKVNLVTDDSSASTVRSMEPTEEEKAERWHEEDDSYLMCMGNIPRGGCMSGREEVERNIGEDAIVGQRVNDVCSGKSQKQYEVEEGNEVEVAEDDCRFLVKVVDDNEGINENLKDLSIREGGLGAKAVEVSEYLGLTNSFSKKGSNKEQLDGCLADPKVNKSSLRREGEEWEKGLCLQMSDDIFIPKTKQNFRAKEGKIKKYSSIKKIQGKYGVTQGKIRNCRVKKIHRKELSEEELTELEGRSLSDSDLQERWQRKKSEARKTLQIGRELGIQFKGSEEALVKEIAAGDDLEGESQSLSIDF</sequence>
<dbReference type="AlphaFoldDB" id="A0A6A2XKH7"/>
<reference evidence="2" key="1">
    <citation type="submission" date="2019-09" db="EMBL/GenBank/DDBJ databases">
        <title>Draft genome information of white flower Hibiscus syriacus.</title>
        <authorList>
            <person name="Kim Y.-M."/>
        </authorList>
    </citation>
    <scope>NUCLEOTIDE SEQUENCE [LARGE SCALE GENOMIC DNA]</scope>
    <source>
        <strain evidence="2">YM2019G1</strain>
    </source>
</reference>
<feature type="region of interest" description="Disordered" evidence="1">
    <location>
        <begin position="65"/>
        <end position="101"/>
    </location>
</feature>
<dbReference type="EMBL" id="VEPZ02001375">
    <property type="protein sequence ID" value="KAE8676761.1"/>
    <property type="molecule type" value="Genomic_DNA"/>
</dbReference>
<dbReference type="PANTHER" id="PTHR34427">
    <property type="entry name" value="DUF4283 DOMAIN PROTEIN"/>
    <property type="match status" value="1"/>
</dbReference>
<dbReference type="Proteomes" id="UP000436088">
    <property type="component" value="Unassembled WGS sequence"/>
</dbReference>
<feature type="compositionally biased region" description="Polar residues" evidence="1">
    <location>
        <begin position="65"/>
        <end position="80"/>
    </location>
</feature>
<evidence type="ECO:0000256" key="1">
    <source>
        <dbReference type="SAM" id="MobiDB-lite"/>
    </source>
</evidence>
<evidence type="ECO:0000313" key="2">
    <source>
        <dbReference type="EMBL" id="KAE8676761.1"/>
    </source>
</evidence>
<accession>A0A6A2XKH7</accession>